<evidence type="ECO:0000259" key="6">
    <source>
        <dbReference type="Pfam" id="PF00441"/>
    </source>
</evidence>
<dbReference type="GeneID" id="14876056"/>
<gene>
    <name evidence="10" type="ORF">DFA_06000</name>
</gene>
<dbReference type="InterPro" id="IPR036250">
    <property type="entry name" value="AcylCo_DH-like_C"/>
</dbReference>
<evidence type="ECO:0000259" key="7">
    <source>
        <dbReference type="Pfam" id="PF02770"/>
    </source>
</evidence>
<dbReference type="Proteomes" id="UP000007797">
    <property type="component" value="Unassembled WGS sequence"/>
</dbReference>
<dbReference type="PANTHER" id="PTHR42707">
    <property type="entry name" value="ACYL-COA DEHYDROGENASE"/>
    <property type="match status" value="1"/>
</dbReference>
<dbReference type="InterPro" id="IPR052904">
    <property type="entry name" value="Acyl-CoA_dehydrogenase-like"/>
</dbReference>
<comment type="similarity">
    <text evidence="2 5">Belongs to the acyl-CoA dehydrogenase family.</text>
</comment>
<proteinExistence type="inferred from homology"/>
<dbReference type="EMBL" id="GL883007">
    <property type="protein sequence ID" value="EGG23864.1"/>
    <property type="molecule type" value="Genomic_DNA"/>
</dbReference>
<accession>F4PJU0</accession>
<keyword evidence="5" id="KW-0560">Oxidoreductase</keyword>
<dbReference type="SUPFAM" id="SSF47203">
    <property type="entry name" value="Acyl-CoA dehydrogenase C-terminal domain-like"/>
    <property type="match status" value="1"/>
</dbReference>
<dbReference type="InterPro" id="IPR041504">
    <property type="entry name" value="AidB_N"/>
</dbReference>
<dbReference type="Gene3D" id="2.40.110.20">
    <property type="match status" value="1"/>
</dbReference>
<feature type="domain" description="Acyl-CoA oxidase/dehydrogenase middle" evidence="7">
    <location>
        <begin position="194"/>
        <end position="296"/>
    </location>
</feature>
<evidence type="ECO:0000259" key="8">
    <source>
        <dbReference type="Pfam" id="PF18158"/>
    </source>
</evidence>
<dbReference type="OrthoDB" id="10251155at2759"/>
<evidence type="ECO:0000256" key="4">
    <source>
        <dbReference type="ARBA" id="ARBA00022827"/>
    </source>
</evidence>
<dbReference type="Pfam" id="PF18158">
    <property type="entry name" value="AidB_N"/>
    <property type="match status" value="1"/>
</dbReference>
<dbReference type="PANTHER" id="PTHR42707:SF2">
    <property type="entry name" value="ACD11 DEHYDROGENASE"/>
    <property type="match status" value="1"/>
</dbReference>
<evidence type="ECO:0000256" key="2">
    <source>
        <dbReference type="ARBA" id="ARBA00009347"/>
    </source>
</evidence>
<dbReference type="AlphaFoldDB" id="F4PJU0"/>
<feature type="domain" description="Acyl-CoA dehydrogenase/oxidase C-terminal" evidence="6">
    <location>
        <begin position="308"/>
        <end position="465"/>
    </location>
</feature>
<dbReference type="InterPro" id="IPR006091">
    <property type="entry name" value="Acyl-CoA_Oxase/DH_mid-dom"/>
</dbReference>
<dbReference type="InterPro" id="IPR009100">
    <property type="entry name" value="AcylCoA_DH/oxidase_NM_dom_sf"/>
</dbReference>
<dbReference type="GO" id="GO:0003995">
    <property type="term" value="F:acyl-CoA dehydrogenase activity"/>
    <property type="evidence" value="ECO:0007669"/>
    <property type="project" value="InterPro"/>
</dbReference>
<evidence type="ECO:0000256" key="1">
    <source>
        <dbReference type="ARBA" id="ARBA00001974"/>
    </source>
</evidence>
<dbReference type="STRING" id="1054147.F4PJU0"/>
<evidence type="ECO:0000259" key="9">
    <source>
        <dbReference type="Pfam" id="PF22217"/>
    </source>
</evidence>
<reference evidence="11" key="1">
    <citation type="journal article" date="2011" name="Genome Res.">
        <title>Phylogeny-wide analysis of social amoeba genomes highlights ancient origins for complex intercellular communication.</title>
        <authorList>
            <person name="Heidel A.J."/>
            <person name="Lawal H.M."/>
            <person name="Felder M."/>
            <person name="Schilde C."/>
            <person name="Helps N.R."/>
            <person name="Tunggal B."/>
            <person name="Rivero F."/>
            <person name="John U."/>
            <person name="Schleicher M."/>
            <person name="Eichinger L."/>
            <person name="Platzer M."/>
            <person name="Noegel A.A."/>
            <person name="Schaap P."/>
            <person name="Gloeckner G."/>
        </authorList>
    </citation>
    <scope>NUCLEOTIDE SEQUENCE [LARGE SCALE GENOMIC DNA]</scope>
    <source>
        <strain evidence="11">SH3</strain>
    </source>
</reference>
<evidence type="ECO:0000313" key="11">
    <source>
        <dbReference type="Proteomes" id="UP000007797"/>
    </source>
</evidence>
<dbReference type="KEGG" id="dfa:DFA_06000"/>
<keyword evidence="11" id="KW-1185">Reference proteome</keyword>
<keyword evidence="4 5" id="KW-0274">FAD</keyword>
<dbReference type="SUPFAM" id="SSF56645">
    <property type="entry name" value="Acyl-CoA dehydrogenase NM domain-like"/>
    <property type="match status" value="1"/>
</dbReference>
<evidence type="ECO:0000313" key="10">
    <source>
        <dbReference type="EMBL" id="EGG23864.1"/>
    </source>
</evidence>
<dbReference type="Pfam" id="PF02770">
    <property type="entry name" value="Acyl-CoA_dh_M"/>
    <property type="match status" value="1"/>
</dbReference>
<evidence type="ECO:0000256" key="3">
    <source>
        <dbReference type="ARBA" id="ARBA00022630"/>
    </source>
</evidence>
<dbReference type="Gene3D" id="6.10.250.600">
    <property type="match status" value="1"/>
</dbReference>
<dbReference type="InterPro" id="IPR009075">
    <property type="entry name" value="AcylCo_DH/oxidase_C"/>
</dbReference>
<dbReference type="RefSeq" id="XP_004361715.1">
    <property type="nucleotide sequence ID" value="XM_004361658.1"/>
</dbReference>
<feature type="domain" description="Acyl-CoA dehydrogenase 11-like C-terminal" evidence="9">
    <location>
        <begin position="489"/>
        <end position="572"/>
    </location>
</feature>
<dbReference type="OMA" id="IEMVAMT"/>
<dbReference type="Pfam" id="PF00441">
    <property type="entry name" value="Acyl-CoA_dh_1"/>
    <property type="match status" value="1"/>
</dbReference>
<organism evidence="10 11">
    <name type="scientific">Cavenderia fasciculata</name>
    <name type="common">Slime mold</name>
    <name type="synonym">Dictyostelium fasciculatum</name>
    <dbReference type="NCBI Taxonomy" id="261658"/>
    <lineage>
        <taxon>Eukaryota</taxon>
        <taxon>Amoebozoa</taxon>
        <taxon>Evosea</taxon>
        <taxon>Eumycetozoa</taxon>
        <taxon>Dictyostelia</taxon>
        <taxon>Acytosteliales</taxon>
        <taxon>Cavenderiaceae</taxon>
        <taxon>Cavenderia</taxon>
    </lineage>
</organism>
<feature type="domain" description="Adaptive response protein AidB N-terminal" evidence="8">
    <location>
        <begin position="29"/>
        <end position="158"/>
    </location>
</feature>
<dbReference type="InterPro" id="IPR053998">
    <property type="entry name" value="ACDH-11_C"/>
</dbReference>
<name>F4PJU0_CACFS</name>
<sequence>MTENNLTTSIRQRGYGRDFFQQESPRLGNQYLEDSYLLELLPRVVPEKVYEQIKGDLTRFGDRVMGDILQYGRASEANPPKLVQYDAWGRRVSKIIVDEGWKILQDISAQEGLVAIGYERPVQEYSRLYQYLKVYLFACSSAVFDCPLSMTDGGARLLELYGDKEMMQGPFKHFTTRDPKNFWTSGQWVKYTEMTEKTGGSDVANSETIAVGKGDGKNYDISGYKFFTSATTANSAILLARDKESAESGFRAEGSRGLSAFYINIRDKQGELNNIIIHKLKNKFGTKAVPTAELELLETPSRLIGAKGRGVPVIASILNITRIHNVIHSVGTMRRSVAIARDFAHRRMVFSSKLAENKLYLSTLAEMEIELRAGMQFFLDVTILLGKSECLAKNDQTESLLRILTPLSKLYTAKQSITVASEVMECLGGTGYMEDSDIPRLFRDTQVTSIWEGTTNVLSMDVWRSIKTHKSLDVMLDVVKNRINVPFPEILAFSHKVINDSLKQVEEMAKKVTVDGDIEFVESNAKKFAFFVSQVYIASLFFEHALKSKRTNNIDAHVSNRWCFTKLQGSRSDSSTVSFAEADQEWREIDRILALDIDDQGNARGTGDHSTNPINLGTLRARY</sequence>
<dbReference type="Pfam" id="PF22217">
    <property type="entry name" value="ACDH-11_C"/>
    <property type="match status" value="1"/>
</dbReference>
<dbReference type="PROSITE" id="PS00073">
    <property type="entry name" value="ACYL_COA_DH_2"/>
    <property type="match status" value="1"/>
</dbReference>
<dbReference type="Gene3D" id="1.20.140.10">
    <property type="entry name" value="Butyryl-CoA Dehydrogenase, subunit A, domain 3"/>
    <property type="match status" value="1"/>
</dbReference>
<comment type="cofactor">
    <cofactor evidence="1 5">
        <name>FAD</name>
        <dbReference type="ChEBI" id="CHEBI:57692"/>
    </cofactor>
</comment>
<keyword evidence="3 5" id="KW-0285">Flavoprotein</keyword>
<evidence type="ECO:0000256" key="5">
    <source>
        <dbReference type="RuleBase" id="RU362125"/>
    </source>
</evidence>
<dbReference type="InterPro" id="IPR006089">
    <property type="entry name" value="Acyl-CoA_DH_CS"/>
</dbReference>
<protein>
    <submittedName>
        <fullName evidence="10">Acyl-CoA dehydrogenase</fullName>
    </submittedName>
</protein>